<sequence length="921" mass="101918">MNFRSPAPLLSVEIHRAGSIEDCSAWPHEIRQIFLALDKPLPSWCTSDCLLSELHWTPPSADSCDPARQQHLSGILNLVLSTVRDIRSLVAQYGPSRSALPFVYNLLRILAHMCADKSVIITDTSFVRPRTKTPDIYELDGVAALLACHVVKISSHSESSGSSSGIASERSDPSDDLADRESESESNNESDNESDRESYSKSASEIKIKSKNKRENDDPVENNPFPSIYVPLDGHILLAQGRQECAALPFLCVADGDNIVDLMSSAACQRHIWGIPGPVVGFALSKSGVAAKLVLSWIDPATSVVHIAYSTNMTDTALGMFDFTNSFSALSFAQLILSFSADFMSINERAENGCESNSLNWRSDNVTFEDNECSQDRVTWLSDQKSSPFTPNSPAFFEDTASEEDQYSYFKNLEWMLDRKVQTIGRIRFLTNLTEEHMEINTRIDSYNEMCGLRAVKDKNALPPVDTVLAPIRETLIAQLPSASESSVLDDAHRNILFRRLSALLPATVGSYTLEAKRGNIAVYEAESRHDWDALLYHFYTQGTEILSPYVMLEHTIHYPRNDLFDEIEKESFISGMENQLDLSSQLCAQAFPAAFKLAAGDQSPDGRAKALSAAKQAFEFHSIFTALDPSKVKAMLRTRSDKEPASGKIDAILFLTVPDPSNLKAEIMDSVDAKFSMICRSKSSLAGNKTDGCDPIDAERVPKVVEKCRTTVESADPARNNTSADTVRVADSSVVDCASLEISVSAYETELPKAIQPSKSNTVSSESFILPHATAQYQTRGNPADKAACSARMDLISTVSFYAALGIENYPFYCLRTSGSQCSVIMAWKSTKKDRIYLMERNICSFDISSPGQAFQFAGFLLRLRDDREKLKALVQERLDEGVDLQKMIWWRKGTQAQECESKESSPVFNMDTLGSAIEE</sequence>
<name>A0AAD6TWQ5_9AGAR</name>
<keyword evidence="3" id="KW-1185">Reference proteome</keyword>
<dbReference type="AlphaFoldDB" id="A0AAD6TWQ5"/>
<evidence type="ECO:0000313" key="2">
    <source>
        <dbReference type="EMBL" id="KAJ7077156.1"/>
    </source>
</evidence>
<feature type="compositionally biased region" description="Basic and acidic residues" evidence="1">
    <location>
        <begin position="169"/>
        <end position="183"/>
    </location>
</feature>
<feature type="compositionally biased region" description="Basic and acidic residues" evidence="1">
    <location>
        <begin position="193"/>
        <end position="217"/>
    </location>
</feature>
<organism evidence="2 3">
    <name type="scientific">Mycena belliarum</name>
    <dbReference type="NCBI Taxonomy" id="1033014"/>
    <lineage>
        <taxon>Eukaryota</taxon>
        <taxon>Fungi</taxon>
        <taxon>Dikarya</taxon>
        <taxon>Basidiomycota</taxon>
        <taxon>Agaricomycotina</taxon>
        <taxon>Agaricomycetes</taxon>
        <taxon>Agaricomycetidae</taxon>
        <taxon>Agaricales</taxon>
        <taxon>Marasmiineae</taxon>
        <taxon>Mycenaceae</taxon>
        <taxon>Mycena</taxon>
    </lineage>
</organism>
<evidence type="ECO:0000256" key="1">
    <source>
        <dbReference type="SAM" id="MobiDB-lite"/>
    </source>
</evidence>
<dbReference type="Proteomes" id="UP001222325">
    <property type="component" value="Unassembled WGS sequence"/>
</dbReference>
<comment type="caution">
    <text evidence="2">The sequence shown here is derived from an EMBL/GenBank/DDBJ whole genome shotgun (WGS) entry which is preliminary data.</text>
</comment>
<dbReference type="EMBL" id="JARJCN010000075">
    <property type="protein sequence ID" value="KAJ7077156.1"/>
    <property type="molecule type" value="Genomic_DNA"/>
</dbReference>
<feature type="region of interest" description="Disordered" evidence="1">
    <location>
        <begin position="156"/>
        <end position="222"/>
    </location>
</feature>
<gene>
    <name evidence="2" type="ORF">B0H15DRAFT_569947</name>
</gene>
<reference evidence="2" key="1">
    <citation type="submission" date="2023-03" db="EMBL/GenBank/DDBJ databases">
        <title>Massive genome expansion in bonnet fungi (Mycena s.s.) driven by repeated elements and novel gene families across ecological guilds.</title>
        <authorList>
            <consortium name="Lawrence Berkeley National Laboratory"/>
            <person name="Harder C.B."/>
            <person name="Miyauchi S."/>
            <person name="Viragh M."/>
            <person name="Kuo A."/>
            <person name="Thoen E."/>
            <person name="Andreopoulos B."/>
            <person name="Lu D."/>
            <person name="Skrede I."/>
            <person name="Drula E."/>
            <person name="Henrissat B."/>
            <person name="Morin E."/>
            <person name="Kohler A."/>
            <person name="Barry K."/>
            <person name="LaButti K."/>
            <person name="Morin E."/>
            <person name="Salamov A."/>
            <person name="Lipzen A."/>
            <person name="Mereny Z."/>
            <person name="Hegedus B."/>
            <person name="Baldrian P."/>
            <person name="Stursova M."/>
            <person name="Weitz H."/>
            <person name="Taylor A."/>
            <person name="Grigoriev I.V."/>
            <person name="Nagy L.G."/>
            <person name="Martin F."/>
            <person name="Kauserud H."/>
        </authorList>
    </citation>
    <scope>NUCLEOTIDE SEQUENCE</scope>
    <source>
        <strain evidence="2">CBHHK173m</strain>
    </source>
</reference>
<accession>A0AAD6TWQ5</accession>
<proteinExistence type="predicted"/>
<evidence type="ECO:0000313" key="3">
    <source>
        <dbReference type="Proteomes" id="UP001222325"/>
    </source>
</evidence>
<protein>
    <submittedName>
        <fullName evidence="2">Uncharacterized protein</fullName>
    </submittedName>
</protein>
<feature type="compositionally biased region" description="Low complexity" evidence="1">
    <location>
        <begin position="156"/>
        <end position="168"/>
    </location>
</feature>